<protein>
    <submittedName>
        <fullName evidence="1">Uncharacterized protein</fullName>
    </submittedName>
</protein>
<evidence type="ECO:0000313" key="1">
    <source>
        <dbReference type="EMBL" id="KAJ8620898.1"/>
    </source>
</evidence>
<gene>
    <name evidence="1" type="ORF">MRB53_029427</name>
</gene>
<name>A0ACC2KIQ5_PERAE</name>
<reference evidence="1 2" key="1">
    <citation type="journal article" date="2022" name="Hortic Res">
        <title>A haplotype resolved chromosomal level avocado genome allows analysis of novel avocado genes.</title>
        <authorList>
            <person name="Nath O."/>
            <person name="Fletcher S.J."/>
            <person name="Hayward A."/>
            <person name="Shaw L.M."/>
            <person name="Masouleh A.K."/>
            <person name="Furtado A."/>
            <person name="Henry R.J."/>
            <person name="Mitter N."/>
        </authorList>
    </citation>
    <scope>NUCLEOTIDE SEQUENCE [LARGE SCALE GENOMIC DNA]</scope>
    <source>
        <strain evidence="2">cv. Hass</strain>
    </source>
</reference>
<proteinExistence type="predicted"/>
<sequence>MTLEEAWSGRKPSVDHFKVFGCIAYAHIPDQKRTKLDDKGAKCIFLGVSEHSKAYKLFNPIIEKVITSRDVVFDEEKTWVWSGESKKQQQIPANFDAIGDSIEQSPEPDEIPPEDDLPADDQSPQIQRPRKRPSWMIDYVSGDELSDDDTIAHFALFADSTPFAFEDAVRDPCQGGCYTYSHSLAFCGPVPNPQYLGSNGQILTLSPDGRDGGI</sequence>
<dbReference type="Proteomes" id="UP001234297">
    <property type="component" value="Chromosome 9"/>
</dbReference>
<dbReference type="EMBL" id="CM056817">
    <property type="protein sequence ID" value="KAJ8620898.1"/>
    <property type="molecule type" value="Genomic_DNA"/>
</dbReference>
<accession>A0ACC2KIQ5</accession>
<evidence type="ECO:0000313" key="2">
    <source>
        <dbReference type="Proteomes" id="UP001234297"/>
    </source>
</evidence>
<organism evidence="1 2">
    <name type="scientific">Persea americana</name>
    <name type="common">Avocado</name>
    <dbReference type="NCBI Taxonomy" id="3435"/>
    <lineage>
        <taxon>Eukaryota</taxon>
        <taxon>Viridiplantae</taxon>
        <taxon>Streptophyta</taxon>
        <taxon>Embryophyta</taxon>
        <taxon>Tracheophyta</taxon>
        <taxon>Spermatophyta</taxon>
        <taxon>Magnoliopsida</taxon>
        <taxon>Magnoliidae</taxon>
        <taxon>Laurales</taxon>
        <taxon>Lauraceae</taxon>
        <taxon>Persea</taxon>
    </lineage>
</organism>
<comment type="caution">
    <text evidence="1">The sequence shown here is derived from an EMBL/GenBank/DDBJ whole genome shotgun (WGS) entry which is preliminary data.</text>
</comment>
<keyword evidence="2" id="KW-1185">Reference proteome</keyword>